<evidence type="ECO:0000313" key="1">
    <source>
        <dbReference type="EMBL" id="KKZ72795.1"/>
    </source>
</evidence>
<dbReference type="Proteomes" id="UP000265325">
    <property type="component" value="Unassembled WGS sequence"/>
</dbReference>
<dbReference type="RefSeq" id="WP_046908623.1">
    <property type="nucleotide sequence ID" value="NZ_BAAAXG010000026.1"/>
</dbReference>
<name>A0A2P2GPG0_STREW</name>
<dbReference type="AlphaFoldDB" id="A0A2P2GPG0"/>
<evidence type="ECO:0000313" key="2">
    <source>
        <dbReference type="Proteomes" id="UP000265325"/>
    </source>
</evidence>
<sequence>MDGETLWDAGYRSVRLYFSLMKGVAEHIDLPMGLARNDRLGGCDVEPAVFRAFVAEMYDSYFRTNSAVLRGLWRGPLVTSLVLLDMAGAPLAPGAGREDALWGDMAAVGRSMGAPDWRRYGDVVPDARGGDGHG</sequence>
<dbReference type="OrthoDB" id="3475539at2"/>
<accession>A0A2P2GPG0</accession>
<reference evidence="1 2" key="1">
    <citation type="submission" date="2015-05" db="EMBL/GenBank/DDBJ databases">
        <title>Draft Genome assembly of Streptomyces showdoensis.</title>
        <authorList>
            <person name="Thapa K.K."/>
            <person name="Metsa-Ketela M."/>
        </authorList>
    </citation>
    <scope>NUCLEOTIDE SEQUENCE [LARGE SCALE GENOMIC DNA]</scope>
    <source>
        <strain evidence="1 2">ATCC 15227</strain>
    </source>
</reference>
<organism evidence="1 2">
    <name type="scientific">Streptomyces showdoensis</name>
    <dbReference type="NCBI Taxonomy" id="68268"/>
    <lineage>
        <taxon>Bacteria</taxon>
        <taxon>Bacillati</taxon>
        <taxon>Actinomycetota</taxon>
        <taxon>Actinomycetes</taxon>
        <taxon>Kitasatosporales</taxon>
        <taxon>Streptomycetaceae</taxon>
        <taxon>Streptomyces</taxon>
    </lineage>
</organism>
<gene>
    <name evidence="1" type="ORF">VO63_16835</name>
</gene>
<protein>
    <submittedName>
        <fullName evidence="1">Uncharacterized protein</fullName>
    </submittedName>
</protein>
<keyword evidence="2" id="KW-1185">Reference proteome</keyword>
<dbReference type="InterPro" id="IPR045732">
    <property type="entry name" value="DUF6086"/>
</dbReference>
<comment type="caution">
    <text evidence="1">The sequence shown here is derived from an EMBL/GenBank/DDBJ whole genome shotgun (WGS) entry which is preliminary data.</text>
</comment>
<dbReference type="Pfam" id="PF19564">
    <property type="entry name" value="DUF6086"/>
    <property type="match status" value="1"/>
</dbReference>
<proteinExistence type="predicted"/>
<dbReference type="EMBL" id="LAQS01000023">
    <property type="protein sequence ID" value="KKZ72795.1"/>
    <property type="molecule type" value="Genomic_DNA"/>
</dbReference>